<dbReference type="InterPro" id="IPR035925">
    <property type="entry name" value="BSD_dom_sf"/>
</dbReference>
<dbReference type="SUPFAM" id="SSF140383">
    <property type="entry name" value="BSD domain-like"/>
    <property type="match status" value="1"/>
</dbReference>
<keyword evidence="4" id="KW-1185">Reference proteome</keyword>
<dbReference type="OrthoDB" id="47923at2759"/>
<sequence length="305" mass="34188">MSSIKKASSEVSRIASDLVDKSTTEAMKLYGELKVKGEEVVKEINAKEEEVKKKPIECLPWELPEIRNTEYSIMLKDDTLLLSFDSNTFLKTIDGSEDERYSPEKNAPLIVLLRGQDKNLQKVRYEIVQKDGLIDDDHFWRNYLFRVFQLTDRYLAICRQESIPVAEVVQTKSSASETPLIAANDSGQNVELNANQSAEPKETLEINGNANAALEEKAATTAVEEEQEAEALQSQPNGEENGGEGKTEEAIQPVESTIPEVVHTVDDIYDFDDISDIEKEIGEIDLEDVDMDDLGDIDKEILSEL</sequence>
<feature type="compositionally biased region" description="Low complexity" evidence="1">
    <location>
        <begin position="230"/>
        <end position="239"/>
    </location>
</feature>
<dbReference type="InterPro" id="IPR005607">
    <property type="entry name" value="BSD_dom"/>
</dbReference>
<evidence type="ECO:0000313" key="4">
    <source>
        <dbReference type="Proteomes" id="UP000008312"/>
    </source>
</evidence>
<feature type="domain" description="BSD" evidence="2">
    <location>
        <begin position="97"/>
        <end position="151"/>
    </location>
</feature>
<dbReference type="Proteomes" id="UP000008312">
    <property type="component" value="Unassembled WGS sequence"/>
</dbReference>
<gene>
    <name evidence="3" type="ORF">GSBLH_T00007195001</name>
</gene>
<protein>
    <recommendedName>
        <fullName evidence="2">BSD domain-containing protein</fullName>
    </recommendedName>
</protein>
<dbReference type="GeneID" id="24923319"/>
<evidence type="ECO:0000256" key="1">
    <source>
        <dbReference type="SAM" id="MobiDB-lite"/>
    </source>
</evidence>
<reference evidence="3" key="1">
    <citation type="submission" date="2010-02" db="EMBL/GenBank/DDBJ databases">
        <title>Sequencing and annotation of the Blastocystis hominis genome.</title>
        <authorList>
            <person name="Wincker P."/>
        </authorList>
    </citation>
    <scope>NUCLEOTIDE SEQUENCE</scope>
    <source>
        <strain evidence="3">Singapore isolate B</strain>
    </source>
</reference>
<feature type="region of interest" description="Disordered" evidence="1">
    <location>
        <begin position="217"/>
        <end position="261"/>
    </location>
</feature>
<dbReference type="AlphaFoldDB" id="D8M9N7"/>
<evidence type="ECO:0000259" key="2">
    <source>
        <dbReference type="PROSITE" id="PS50858"/>
    </source>
</evidence>
<name>D8M9N7_BLAHO</name>
<evidence type="ECO:0000313" key="3">
    <source>
        <dbReference type="EMBL" id="CBK24776.2"/>
    </source>
</evidence>
<dbReference type="RefSeq" id="XP_012898824.1">
    <property type="nucleotide sequence ID" value="XM_013043370.1"/>
</dbReference>
<organism evidence="3">
    <name type="scientific">Blastocystis hominis</name>
    <dbReference type="NCBI Taxonomy" id="12968"/>
    <lineage>
        <taxon>Eukaryota</taxon>
        <taxon>Sar</taxon>
        <taxon>Stramenopiles</taxon>
        <taxon>Bigyra</taxon>
        <taxon>Opalozoa</taxon>
        <taxon>Opalinata</taxon>
        <taxon>Blastocystidae</taxon>
        <taxon>Blastocystis</taxon>
    </lineage>
</organism>
<proteinExistence type="predicted"/>
<dbReference type="EMBL" id="FN668689">
    <property type="protein sequence ID" value="CBK24776.2"/>
    <property type="molecule type" value="Genomic_DNA"/>
</dbReference>
<dbReference type="Gene3D" id="1.10.3970.10">
    <property type="entry name" value="BSD domain"/>
    <property type="match status" value="1"/>
</dbReference>
<dbReference type="PROSITE" id="PS50858">
    <property type="entry name" value="BSD"/>
    <property type="match status" value="1"/>
</dbReference>
<dbReference type="InParanoid" id="D8M9N7"/>
<accession>D8M9N7</accession>